<sequence>MKKKRIVWKVFAILMMVALCALLLGYGTMLLWNWLIPELFAGPVITFWQALGLLLLCKLLLGFPHKHHEGGWAGKKRKWREHWEARMGHMTPEEKERMKDQLSRCMGGRWGGWKSPREENPGDNENKDEEQPKN</sequence>
<organism evidence="3 4">
    <name type="scientific">Chitinophaga cymbidii</name>
    <dbReference type="NCBI Taxonomy" id="1096750"/>
    <lineage>
        <taxon>Bacteria</taxon>
        <taxon>Pseudomonadati</taxon>
        <taxon>Bacteroidota</taxon>
        <taxon>Chitinophagia</taxon>
        <taxon>Chitinophagales</taxon>
        <taxon>Chitinophagaceae</taxon>
        <taxon>Chitinophaga</taxon>
    </lineage>
</organism>
<feature type="transmembrane region" description="Helical" evidence="2">
    <location>
        <begin position="12"/>
        <end position="34"/>
    </location>
</feature>
<comment type="caution">
    <text evidence="3">The sequence shown here is derived from an EMBL/GenBank/DDBJ whole genome shotgun (WGS) entry which is preliminary data.</text>
</comment>
<keyword evidence="4" id="KW-1185">Reference proteome</keyword>
<keyword evidence="2" id="KW-0472">Membrane</keyword>
<dbReference type="AlphaFoldDB" id="A0A512RK13"/>
<keyword evidence="2" id="KW-1133">Transmembrane helix</keyword>
<evidence type="ECO:0000313" key="3">
    <source>
        <dbReference type="EMBL" id="GEP96046.1"/>
    </source>
</evidence>
<evidence type="ECO:0000256" key="2">
    <source>
        <dbReference type="SAM" id="Phobius"/>
    </source>
</evidence>
<feature type="region of interest" description="Disordered" evidence="1">
    <location>
        <begin position="90"/>
        <end position="134"/>
    </location>
</feature>
<feature type="compositionally biased region" description="Basic and acidic residues" evidence="1">
    <location>
        <begin position="90"/>
        <end position="102"/>
    </location>
</feature>
<reference evidence="3 4" key="1">
    <citation type="submission" date="2019-07" db="EMBL/GenBank/DDBJ databases">
        <title>Whole genome shotgun sequence of Chitinophaga cymbidii NBRC 109752.</title>
        <authorList>
            <person name="Hosoyama A."/>
            <person name="Uohara A."/>
            <person name="Ohji S."/>
            <person name="Ichikawa N."/>
        </authorList>
    </citation>
    <scope>NUCLEOTIDE SEQUENCE [LARGE SCALE GENOMIC DNA]</scope>
    <source>
        <strain evidence="3 4">NBRC 109752</strain>
    </source>
</reference>
<keyword evidence="2" id="KW-0812">Transmembrane</keyword>
<dbReference type="Proteomes" id="UP000321436">
    <property type="component" value="Unassembled WGS sequence"/>
</dbReference>
<feature type="transmembrane region" description="Helical" evidence="2">
    <location>
        <begin position="40"/>
        <end position="61"/>
    </location>
</feature>
<dbReference type="EMBL" id="BKAU01000002">
    <property type="protein sequence ID" value="GEP96046.1"/>
    <property type="molecule type" value="Genomic_DNA"/>
</dbReference>
<gene>
    <name evidence="3" type="ORF">CCY01nite_23060</name>
</gene>
<evidence type="ECO:0000313" key="4">
    <source>
        <dbReference type="Proteomes" id="UP000321436"/>
    </source>
</evidence>
<protein>
    <submittedName>
        <fullName evidence="3">Uncharacterized protein</fullName>
    </submittedName>
</protein>
<name>A0A512RK13_9BACT</name>
<accession>A0A512RK13</accession>
<dbReference type="RefSeq" id="WP_186831024.1">
    <property type="nucleotide sequence ID" value="NZ_BKAU01000002.1"/>
</dbReference>
<evidence type="ECO:0000256" key="1">
    <source>
        <dbReference type="SAM" id="MobiDB-lite"/>
    </source>
</evidence>
<proteinExistence type="predicted"/>